<dbReference type="Pfam" id="PF11307">
    <property type="entry name" value="DUF3109"/>
    <property type="match status" value="1"/>
</dbReference>
<gene>
    <name evidence="1" type="ORF">GM51_19570</name>
</gene>
<sequence>MTEFLKETPRTWLEFVDPVDPEIIIKADLTWLTSNWECIFGRGCKGVEKSNPNDGCCVHGAHFTSNDDKKRVAKWVKKLTPDIWEKHQYANSKKGWTEKEDGVEKTRVVKDTCIFMNSPEFSGGQGCALHKLALVNGAKTLESKPDVCWQLPIRRSYETREFEDDTEAQVIVIEEYKRKNWGEGGHTMDWYCSSDSDAHTATEPVYVSEKDTLVELIGKKAYAVLKEHCDNRVTLLKTIKKLPGRKAKEVLLSLNPHPADRFV</sequence>
<dbReference type="InterPro" id="IPR021458">
    <property type="entry name" value="Rv0495c"/>
</dbReference>
<protein>
    <recommendedName>
        <fullName evidence="2">DUF3109 family protein</fullName>
    </recommendedName>
</protein>
<organism evidence="1">
    <name type="scientific">freshwater metagenome</name>
    <dbReference type="NCBI Taxonomy" id="449393"/>
    <lineage>
        <taxon>unclassified sequences</taxon>
        <taxon>metagenomes</taxon>
        <taxon>ecological metagenomes</taxon>
    </lineage>
</organism>
<dbReference type="EMBL" id="JNSL01000184">
    <property type="protein sequence ID" value="KGA13502.1"/>
    <property type="molecule type" value="Genomic_DNA"/>
</dbReference>
<proteinExistence type="predicted"/>
<name>A0A094PR02_9ZZZZ</name>
<evidence type="ECO:0008006" key="2">
    <source>
        <dbReference type="Google" id="ProtNLM"/>
    </source>
</evidence>
<comment type="caution">
    <text evidence="1">The sequence shown here is derived from an EMBL/GenBank/DDBJ whole genome shotgun (WGS) entry which is preliminary data.</text>
</comment>
<reference evidence="1" key="1">
    <citation type="submission" date="2014-06" db="EMBL/GenBank/DDBJ databases">
        <title>Key roles for freshwater Actinobacteria revealed by deep metagenomic sequencing.</title>
        <authorList>
            <person name="Ghai R."/>
            <person name="Mizuno C.M."/>
            <person name="Picazo A."/>
            <person name="Camacho A."/>
            <person name="Rodriguez-Valera F."/>
        </authorList>
    </citation>
    <scope>NUCLEOTIDE SEQUENCE</scope>
</reference>
<accession>A0A094PR02</accession>
<dbReference type="AlphaFoldDB" id="A0A094PR02"/>
<evidence type="ECO:0000313" key="1">
    <source>
        <dbReference type="EMBL" id="KGA13502.1"/>
    </source>
</evidence>